<gene>
    <name evidence="12" type="ORF">Ssi02_15870</name>
</gene>
<dbReference type="GO" id="GO:0004719">
    <property type="term" value="F:protein-L-isoaspartate (D-aspartate) O-methyltransferase activity"/>
    <property type="evidence" value="ECO:0007669"/>
    <property type="project" value="UniProtKB-EC"/>
</dbReference>
<reference evidence="12" key="1">
    <citation type="submission" date="2021-01" db="EMBL/GenBank/DDBJ databases">
        <title>Whole genome shotgun sequence of Sinosporangium siamense NBRC 109515.</title>
        <authorList>
            <person name="Komaki H."/>
            <person name="Tamura T."/>
        </authorList>
    </citation>
    <scope>NUCLEOTIDE SEQUENCE</scope>
    <source>
        <strain evidence="12">NBRC 109515</strain>
    </source>
</reference>
<dbReference type="InterPro" id="IPR027573">
    <property type="entry name" value="Methyltran_FxLD"/>
</dbReference>
<dbReference type="GO" id="GO:0005737">
    <property type="term" value="C:cytoplasm"/>
    <property type="evidence" value="ECO:0007669"/>
    <property type="project" value="UniProtKB-SubCell"/>
</dbReference>
<evidence type="ECO:0000256" key="6">
    <source>
        <dbReference type="ARBA" id="ARBA00022603"/>
    </source>
</evidence>
<evidence type="ECO:0000256" key="1">
    <source>
        <dbReference type="ARBA" id="ARBA00004496"/>
    </source>
</evidence>
<evidence type="ECO:0000256" key="4">
    <source>
        <dbReference type="ARBA" id="ARBA00013346"/>
    </source>
</evidence>
<keyword evidence="5" id="KW-0963">Cytoplasm</keyword>
<organism evidence="12 13">
    <name type="scientific">Sinosporangium siamense</name>
    <dbReference type="NCBI Taxonomy" id="1367973"/>
    <lineage>
        <taxon>Bacteria</taxon>
        <taxon>Bacillati</taxon>
        <taxon>Actinomycetota</taxon>
        <taxon>Actinomycetes</taxon>
        <taxon>Streptosporangiales</taxon>
        <taxon>Streptosporangiaceae</taxon>
        <taxon>Sinosporangium</taxon>
    </lineage>
</organism>
<dbReference type="SUPFAM" id="SSF53335">
    <property type="entry name" value="S-adenosyl-L-methionine-dependent methyltransferases"/>
    <property type="match status" value="1"/>
</dbReference>
<comment type="subcellular location">
    <subcellularLocation>
        <location evidence="1">Cytoplasm</location>
    </subcellularLocation>
</comment>
<dbReference type="AlphaFoldDB" id="A0A919RCE1"/>
<dbReference type="PANTHER" id="PTHR11579:SF0">
    <property type="entry name" value="PROTEIN-L-ISOASPARTATE(D-ASPARTATE) O-METHYLTRANSFERASE"/>
    <property type="match status" value="1"/>
</dbReference>
<dbReference type="NCBIfam" id="TIGR04364">
    <property type="entry name" value="methyltran_FxLD"/>
    <property type="match status" value="1"/>
</dbReference>
<dbReference type="Pfam" id="PF01135">
    <property type="entry name" value="PCMT"/>
    <property type="match status" value="1"/>
</dbReference>
<dbReference type="EMBL" id="BOOW01000009">
    <property type="protein sequence ID" value="GII91356.1"/>
    <property type="molecule type" value="Genomic_DNA"/>
</dbReference>
<name>A0A919RCE1_9ACTN</name>
<evidence type="ECO:0000256" key="7">
    <source>
        <dbReference type="ARBA" id="ARBA00022679"/>
    </source>
</evidence>
<evidence type="ECO:0000313" key="12">
    <source>
        <dbReference type="EMBL" id="GII91356.1"/>
    </source>
</evidence>
<dbReference type="InterPro" id="IPR029063">
    <property type="entry name" value="SAM-dependent_MTases_sf"/>
</dbReference>
<keyword evidence="6" id="KW-0489">Methyltransferase</keyword>
<dbReference type="Proteomes" id="UP000606172">
    <property type="component" value="Unassembled WGS sequence"/>
</dbReference>
<dbReference type="CDD" id="cd02440">
    <property type="entry name" value="AdoMet_MTases"/>
    <property type="match status" value="1"/>
</dbReference>
<comment type="caution">
    <text evidence="12">The sequence shown here is derived from an EMBL/GenBank/DDBJ whole genome shotgun (WGS) entry which is preliminary data.</text>
</comment>
<keyword evidence="8" id="KW-0949">S-adenosyl-L-methionine</keyword>
<keyword evidence="13" id="KW-1185">Reference proteome</keyword>
<evidence type="ECO:0000313" key="13">
    <source>
        <dbReference type="Proteomes" id="UP000606172"/>
    </source>
</evidence>
<evidence type="ECO:0000256" key="9">
    <source>
        <dbReference type="ARBA" id="ARBA00030757"/>
    </source>
</evidence>
<comment type="similarity">
    <text evidence="2">Belongs to the methyltransferase superfamily. L-isoaspartyl/D-aspartyl protein methyltransferase family.</text>
</comment>
<keyword evidence="7" id="KW-0808">Transferase</keyword>
<evidence type="ECO:0000256" key="3">
    <source>
        <dbReference type="ARBA" id="ARBA00011890"/>
    </source>
</evidence>
<accession>A0A919RCE1</accession>
<dbReference type="EC" id="2.1.1.77" evidence="3"/>
<protein>
    <recommendedName>
        <fullName evidence="4">Protein-L-isoaspartate O-methyltransferase</fullName>
        <ecNumber evidence="3">2.1.1.77</ecNumber>
    </recommendedName>
    <alternativeName>
        <fullName evidence="11">L-isoaspartyl protein carboxyl methyltransferase</fullName>
    </alternativeName>
    <alternativeName>
        <fullName evidence="9">Protein L-isoaspartyl methyltransferase</fullName>
    </alternativeName>
    <alternativeName>
        <fullName evidence="10">Protein-beta-aspartate methyltransferase</fullName>
    </alternativeName>
</protein>
<dbReference type="GO" id="GO:0032259">
    <property type="term" value="P:methylation"/>
    <property type="evidence" value="ECO:0007669"/>
    <property type="project" value="UniProtKB-KW"/>
</dbReference>
<sequence length="408" mass="44735">MNDVAHPADAETLRQALIAKLRELGAIRTEPVAAAFATVWRHEFVPEVPLEQVYEPENAQVTKRDQDGVALSSISAARIQALMLEQADIRPGMRVLEIGSGGLNAALIAEMVGHDGAVTSIDIDADVIDRAERLLQATGYRRVNVVLADGENGEPNHAPYDRIIVTAGAADLAPAWQNQLAEDGRLVVPLRVQGLTRSIGFEREGRHLIGRDYHTCGFVPMQGTGECRERLLVLHDGEGVQVGLRVDDDRQIDAQRLGAALREPASEAWSGMTLEKGMPYDDLDLWLATSLPTFALLATTRRARDSGLVASWSPMGVAAIIEGDSFAYLTYRATSPERTAFEFGALGHGPDGVKAADRLAEQMRVWNSDLRDIRAVFRAFPLGTPEDQFPEGKVVNRRNFRHVISWPH</sequence>
<evidence type="ECO:0000256" key="2">
    <source>
        <dbReference type="ARBA" id="ARBA00005369"/>
    </source>
</evidence>
<dbReference type="PANTHER" id="PTHR11579">
    <property type="entry name" value="PROTEIN-L-ISOASPARTATE O-METHYLTRANSFERASE"/>
    <property type="match status" value="1"/>
</dbReference>
<proteinExistence type="inferred from homology"/>
<dbReference type="InterPro" id="IPR000682">
    <property type="entry name" value="PCMT"/>
</dbReference>
<evidence type="ECO:0000256" key="8">
    <source>
        <dbReference type="ARBA" id="ARBA00022691"/>
    </source>
</evidence>
<evidence type="ECO:0000256" key="10">
    <source>
        <dbReference type="ARBA" id="ARBA00031323"/>
    </source>
</evidence>
<dbReference type="Gene3D" id="3.40.50.150">
    <property type="entry name" value="Vaccinia Virus protein VP39"/>
    <property type="match status" value="1"/>
</dbReference>
<evidence type="ECO:0000256" key="5">
    <source>
        <dbReference type="ARBA" id="ARBA00022490"/>
    </source>
</evidence>
<evidence type="ECO:0000256" key="11">
    <source>
        <dbReference type="ARBA" id="ARBA00031350"/>
    </source>
</evidence>